<keyword evidence="1" id="KW-0378">Hydrolase</keyword>
<dbReference type="GO" id="GO:0016787">
    <property type="term" value="F:hydrolase activity"/>
    <property type="evidence" value="ECO:0007669"/>
    <property type="project" value="UniProtKB-KW"/>
</dbReference>
<dbReference type="Gene3D" id="3.40.140.10">
    <property type="entry name" value="Cytidine Deaminase, domain 2"/>
    <property type="match status" value="1"/>
</dbReference>
<evidence type="ECO:0008006" key="4">
    <source>
        <dbReference type="Google" id="ProtNLM"/>
    </source>
</evidence>
<evidence type="ECO:0000256" key="1">
    <source>
        <dbReference type="ARBA" id="ARBA00022801"/>
    </source>
</evidence>
<proteinExistence type="predicted"/>
<organism evidence="2 3">
    <name type="scientific">Cyclostephanos tholiformis</name>
    <dbReference type="NCBI Taxonomy" id="382380"/>
    <lineage>
        <taxon>Eukaryota</taxon>
        <taxon>Sar</taxon>
        <taxon>Stramenopiles</taxon>
        <taxon>Ochrophyta</taxon>
        <taxon>Bacillariophyta</taxon>
        <taxon>Coscinodiscophyceae</taxon>
        <taxon>Thalassiosirophycidae</taxon>
        <taxon>Stephanodiscales</taxon>
        <taxon>Stephanodiscaceae</taxon>
        <taxon>Cyclostephanos</taxon>
    </lineage>
</organism>
<dbReference type="SUPFAM" id="SSF53927">
    <property type="entry name" value="Cytidine deaminase-like"/>
    <property type="match status" value="1"/>
</dbReference>
<dbReference type="InterPro" id="IPR016193">
    <property type="entry name" value="Cytidine_deaminase-like"/>
</dbReference>
<evidence type="ECO:0000313" key="2">
    <source>
        <dbReference type="EMBL" id="KAL3822547.1"/>
    </source>
</evidence>
<comment type="caution">
    <text evidence="2">The sequence shown here is derived from an EMBL/GenBank/DDBJ whole genome shotgun (WGS) entry which is preliminary data.</text>
</comment>
<dbReference type="AlphaFoldDB" id="A0ABD3SDZ3"/>
<keyword evidence="3" id="KW-1185">Reference proteome</keyword>
<dbReference type="Proteomes" id="UP001530377">
    <property type="component" value="Unassembled WGS sequence"/>
</dbReference>
<dbReference type="PANTHER" id="PTHR11079:SF149">
    <property type="entry name" value="TRNA-SPECIFIC ADENOSINE DEAMINASE 2"/>
    <property type="match status" value="1"/>
</dbReference>
<evidence type="ECO:0000313" key="3">
    <source>
        <dbReference type="Proteomes" id="UP001530377"/>
    </source>
</evidence>
<gene>
    <name evidence="2" type="ORF">ACHAXA_007658</name>
</gene>
<accession>A0ABD3SDZ3</accession>
<sequence>MLHNSLRLIVIYPVGVKSLVGGMMDGGKGDEDRYEHGHEKPDPNLDIFFMRQALRVAENALNIGEVPVGCVIVLRDVADIEATMSSSHHHRITRASSANDYDGSPSVIVSHGANQVNATRDATRHAELVAIDRMLTHGRSSDQMKLPPDVICQAAHGKIPPAYSLLDEKDGDRWINIPRCKDHWKNSFGWGSGRIYDKEILKKCDLYVTLCSGPVYDWN</sequence>
<reference evidence="2 3" key="1">
    <citation type="submission" date="2024-10" db="EMBL/GenBank/DDBJ databases">
        <title>Updated reference genomes for cyclostephanoid diatoms.</title>
        <authorList>
            <person name="Roberts W.R."/>
            <person name="Alverson A.J."/>
        </authorList>
    </citation>
    <scope>NUCLEOTIDE SEQUENCE [LARGE SCALE GENOMIC DNA]</scope>
    <source>
        <strain evidence="2 3">AJA228-03</strain>
    </source>
</reference>
<name>A0ABD3SDZ3_9STRA</name>
<dbReference type="EMBL" id="JALLPB020000062">
    <property type="protein sequence ID" value="KAL3822547.1"/>
    <property type="molecule type" value="Genomic_DNA"/>
</dbReference>
<protein>
    <recommendedName>
        <fullName evidence="4">CMP/dCMP-type deaminase domain-containing protein</fullName>
    </recommendedName>
</protein>
<dbReference type="PANTHER" id="PTHR11079">
    <property type="entry name" value="CYTOSINE DEAMINASE FAMILY MEMBER"/>
    <property type="match status" value="1"/>
</dbReference>